<reference evidence="3 4" key="1">
    <citation type="submission" date="2024-06" db="EMBL/GenBank/DDBJ databases">
        <title>Complete genome of Phlyctema vagabunda strain 19-DSS-EL-015.</title>
        <authorList>
            <person name="Fiorenzani C."/>
        </authorList>
    </citation>
    <scope>NUCLEOTIDE SEQUENCE [LARGE SCALE GENOMIC DNA]</scope>
    <source>
        <strain evidence="3 4">19-DSS-EL-015</strain>
    </source>
</reference>
<name>A0ABR4PGL9_9HELO</name>
<feature type="compositionally biased region" description="Low complexity" evidence="1">
    <location>
        <begin position="24"/>
        <end position="36"/>
    </location>
</feature>
<comment type="caution">
    <text evidence="3">The sequence shown here is derived from an EMBL/GenBank/DDBJ whole genome shotgun (WGS) entry which is preliminary data.</text>
</comment>
<dbReference type="Proteomes" id="UP001629113">
    <property type="component" value="Unassembled WGS sequence"/>
</dbReference>
<feature type="compositionally biased region" description="Acidic residues" evidence="1">
    <location>
        <begin position="398"/>
        <end position="412"/>
    </location>
</feature>
<dbReference type="InterPro" id="IPR029184">
    <property type="entry name" value="Sas4_dom"/>
</dbReference>
<sequence length="536" mass="60823">MASRSTRSSGRRSESLMSLKSSHNIATATPNTTTTTRPHHVTINNNNLNIAKQEANTSRKKRPRHEEIIVSQPELKKARYAVEIESKPFALSASPSKARSLITHNNHNAPSNTKQTQPPLPIHKAPVQQPQSPPQPPQNTTPPQTQTQTQTLDASGKSTIHNLKVANGLKHELDRLQPAQVDTKDEKRKLRSQEGARFKSELSLYFPEYDEVIGNDPKEDHVLNHDTPIIIFDSSKSPAKPQYPSAPTRNSNAKKFIGYPIKKYPDTLFSSLNEAQRIDFSFLDSHCKDKAGENPLPDSFYETVHKKPERHEKSIRNTDKGRAQHEKNQVIRLLEGLQGHDWLKLMGVSGITDGRKKEFEPARDHFIRGCTIIIEKFKLWRDEEKRRRIEKEQAMAAAEEENAAEEDDDDVDNGSVSDGDPPDYSDVDVSAARQLHEEAIARSAPLTTSKRSRPKADEAPAPPPVEKDFKSFFSKPYLREAALHKHRRSGRSVAAWGLPVPELAEQDFDLPEEYRDEETLRVHARRKRRDRRISRD</sequence>
<organism evidence="3 4">
    <name type="scientific">Phlyctema vagabunda</name>
    <dbReference type="NCBI Taxonomy" id="108571"/>
    <lineage>
        <taxon>Eukaryota</taxon>
        <taxon>Fungi</taxon>
        <taxon>Dikarya</taxon>
        <taxon>Ascomycota</taxon>
        <taxon>Pezizomycotina</taxon>
        <taxon>Leotiomycetes</taxon>
        <taxon>Helotiales</taxon>
        <taxon>Dermateaceae</taxon>
        <taxon>Phlyctema</taxon>
    </lineage>
</organism>
<feature type="compositionally biased region" description="Basic and acidic residues" evidence="1">
    <location>
        <begin position="64"/>
        <end position="73"/>
    </location>
</feature>
<feature type="compositionally biased region" description="Polar residues" evidence="1">
    <location>
        <begin position="44"/>
        <end position="56"/>
    </location>
</feature>
<dbReference type="PANTHER" id="PTHR38422">
    <property type="entry name" value="SOMETHING ABOUT SILENCING PROTEIN 4"/>
    <property type="match status" value="1"/>
</dbReference>
<feature type="domain" description="Something about silencing protein 4" evidence="2">
    <location>
        <begin position="295"/>
        <end position="388"/>
    </location>
</feature>
<feature type="compositionally biased region" description="Pro residues" evidence="1">
    <location>
        <begin position="131"/>
        <end position="140"/>
    </location>
</feature>
<dbReference type="PANTHER" id="PTHR38422:SF1">
    <property type="entry name" value="SOMETHING ABOUT SILENCING PROTEIN 4"/>
    <property type="match status" value="1"/>
</dbReference>
<evidence type="ECO:0000313" key="4">
    <source>
        <dbReference type="Proteomes" id="UP001629113"/>
    </source>
</evidence>
<feature type="region of interest" description="Disordered" evidence="1">
    <location>
        <begin position="306"/>
        <end position="326"/>
    </location>
</feature>
<evidence type="ECO:0000256" key="1">
    <source>
        <dbReference type="SAM" id="MobiDB-lite"/>
    </source>
</evidence>
<feature type="region of interest" description="Disordered" evidence="1">
    <location>
        <begin position="391"/>
        <end position="471"/>
    </location>
</feature>
<protein>
    <recommendedName>
        <fullName evidence="2">Something about silencing protein 4 domain-containing protein</fullName>
    </recommendedName>
</protein>
<feature type="compositionally biased region" description="Polar residues" evidence="1">
    <location>
        <begin position="102"/>
        <end position="117"/>
    </location>
</feature>
<proteinExistence type="predicted"/>
<evidence type="ECO:0000259" key="2">
    <source>
        <dbReference type="Pfam" id="PF15460"/>
    </source>
</evidence>
<feature type="region of interest" description="Disordered" evidence="1">
    <location>
        <begin position="170"/>
        <end position="193"/>
    </location>
</feature>
<feature type="region of interest" description="Disordered" evidence="1">
    <location>
        <begin position="102"/>
        <end position="157"/>
    </location>
</feature>
<feature type="region of interest" description="Disordered" evidence="1">
    <location>
        <begin position="1"/>
        <end position="73"/>
    </location>
</feature>
<feature type="compositionally biased region" description="Basic and acidic residues" evidence="1">
    <location>
        <begin position="182"/>
        <end position="193"/>
    </location>
</feature>
<keyword evidence="4" id="KW-1185">Reference proteome</keyword>
<gene>
    <name evidence="3" type="ORF">PVAG01_06307</name>
</gene>
<accession>A0ABR4PGL9</accession>
<dbReference type="EMBL" id="JBFCZG010000005">
    <property type="protein sequence ID" value="KAL3422151.1"/>
    <property type="molecule type" value="Genomic_DNA"/>
</dbReference>
<dbReference type="Pfam" id="PF15460">
    <property type="entry name" value="SAS4"/>
    <property type="match status" value="1"/>
</dbReference>
<evidence type="ECO:0000313" key="3">
    <source>
        <dbReference type="EMBL" id="KAL3422151.1"/>
    </source>
</evidence>
<feature type="compositionally biased region" description="Low complexity" evidence="1">
    <location>
        <begin position="141"/>
        <end position="151"/>
    </location>
</feature>
<dbReference type="InterPro" id="IPR038988">
    <property type="entry name" value="Sas4"/>
</dbReference>